<keyword evidence="3" id="KW-0378">Hydrolase</keyword>
<protein>
    <submittedName>
        <fullName evidence="7">Putative ulp1 protease family protein</fullName>
    </submittedName>
</protein>
<dbReference type="HOGENOM" id="CLU_357590_0_0_1"/>
<comment type="similarity">
    <text evidence="1">Belongs to the peptidase C48 family.</text>
</comment>
<evidence type="ECO:0000256" key="3">
    <source>
        <dbReference type="ARBA" id="ARBA00022801"/>
    </source>
</evidence>
<feature type="compositionally biased region" description="Polar residues" evidence="5">
    <location>
        <begin position="56"/>
        <end position="79"/>
    </location>
</feature>
<reference evidence="8" key="1">
    <citation type="journal article" date="2013" name="Genome Announc.">
        <title>Draft genome sequence of the ascomycete Phaeoacremonium aleophilum strain UCR-PA7, a causal agent of the esca disease complex in grapevines.</title>
        <authorList>
            <person name="Blanco-Ulate B."/>
            <person name="Rolshausen P."/>
            <person name="Cantu D."/>
        </authorList>
    </citation>
    <scope>NUCLEOTIDE SEQUENCE [LARGE SCALE GENOMIC DNA]</scope>
    <source>
        <strain evidence="8">UCR-PA7</strain>
    </source>
</reference>
<dbReference type="SUPFAM" id="SSF54001">
    <property type="entry name" value="Cysteine proteinases"/>
    <property type="match status" value="1"/>
</dbReference>
<dbReference type="GO" id="GO:0008234">
    <property type="term" value="F:cysteine-type peptidase activity"/>
    <property type="evidence" value="ECO:0007669"/>
    <property type="project" value="UniProtKB-KW"/>
</dbReference>
<dbReference type="GO" id="GO:0006508">
    <property type="term" value="P:proteolysis"/>
    <property type="evidence" value="ECO:0007669"/>
    <property type="project" value="UniProtKB-KW"/>
</dbReference>
<dbReference type="Pfam" id="PF02902">
    <property type="entry name" value="Peptidase_C48"/>
    <property type="match status" value="1"/>
</dbReference>
<dbReference type="GO" id="GO:0016926">
    <property type="term" value="P:protein desumoylation"/>
    <property type="evidence" value="ECO:0007669"/>
    <property type="project" value="UniProtKB-ARBA"/>
</dbReference>
<dbReference type="Proteomes" id="UP000014074">
    <property type="component" value="Unassembled WGS sequence"/>
</dbReference>
<keyword evidence="8" id="KW-1185">Reference proteome</keyword>
<dbReference type="InterPro" id="IPR038765">
    <property type="entry name" value="Papain-like_cys_pep_sf"/>
</dbReference>
<evidence type="ECO:0000313" key="8">
    <source>
        <dbReference type="Proteomes" id="UP000014074"/>
    </source>
</evidence>
<organism evidence="7 8">
    <name type="scientific">Phaeoacremonium minimum (strain UCR-PA7)</name>
    <name type="common">Esca disease fungus</name>
    <name type="synonym">Togninia minima</name>
    <dbReference type="NCBI Taxonomy" id="1286976"/>
    <lineage>
        <taxon>Eukaryota</taxon>
        <taxon>Fungi</taxon>
        <taxon>Dikarya</taxon>
        <taxon>Ascomycota</taxon>
        <taxon>Pezizomycotina</taxon>
        <taxon>Sordariomycetes</taxon>
        <taxon>Sordariomycetidae</taxon>
        <taxon>Togniniales</taxon>
        <taxon>Togniniaceae</taxon>
        <taxon>Phaeoacremonium</taxon>
    </lineage>
</organism>
<dbReference type="KEGG" id="tmn:UCRPA7_156"/>
<dbReference type="OrthoDB" id="1939479at2759"/>
<dbReference type="RefSeq" id="XP_007910945.1">
    <property type="nucleotide sequence ID" value="XM_007912754.1"/>
</dbReference>
<dbReference type="Gene3D" id="3.40.395.10">
    <property type="entry name" value="Adenoviral Proteinase, Chain A"/>
    <property type="match status" value="1"/>
</dbReference>
<evidence type="ECO:0000259" key="6">
    <source>
        <dbReference type="PROSITE" id="PS50600"/>
    </source>
</evidence>
<name>R8BY21_PHAM7</name>
<feature type="region of interest" description="Disordered" evidence="5">
    <location>
        <begin position="580"/>
        <end position="621"/>
    </location>
</feature>
<dbReference type="AlphaFoldDB" id="R8BY21"/>
<feature type="domain" description="Ubiquitin-like protease family profile" evidence="6">
    <location>
        <begin position="660"/>
        <end position="834"/>
    </location>
</feature>
<evidence type="ECO:0000256" key="4">
    <source>
        <dbReference type="ARBA" id="ARBA00022807"/>
    </source>
</evidence>
<feature type="region of interest" description="Disordered" evidence="5">
    <location>
        <begin position="34"/>
        <end position="110"/>
    </location>
</feature>
<dbReference type="GeneID" id="19321720"/>
<proteinExistence type="inferred from homology"/>
<feature type="compositionally biased region" description="Polar residues" evidence="5">
    <location>
        <begin position="89"/>
        <end position="108"/>
    </location>
</feature>
<sequence>MSADIPDCTRFFLHGDDGDIRAVFAFDRQESTANATKLNRKRKAEVSEAELIAQHDSPQQSIVPNLQEMQDQNQVNAQEAAQREDQHKAQSAQPQPEESSVGETQASNPGFLRRMRNHIATAYNSIDRSMVASGFRHVYDRVTRTFTRRPVPVPRYEVEEVHSVNNNVLTVKRIHRSNPNAPTVKRFKRLPHNIRDRNTDGHNTLRPEAIPYLERFVWTDDVTRYIGEGALLQVFAFLNETLQDLVNWRERLKSWFDDEHQHAMTIDQVPKEEFPSHNIPFSIIVHNYMIANFAAACEDNMLIVAEGWTRLLRETMDMISTIYSQANLQELRDANILGLPTERFKPFRRTGVNKAYFRHCAEFLGYIVEQREAMHLSRSDALSLAQIAMDFDAYHKEEIPVSYIDWKVIDMPGVFPSIVEDLLFDYISLDELKFDFLDANQSRIRPRDTDAVMADRNAQARNSRRAPTRVAFVSPVAYYMSPARTPRFRGNPENTDPSTPDSPETPESPETPPRTKLVFHGSPEDEKDVTEPLPVAQESITVEKQAAWNIRMAMLDEPSELEKLFDTTLQISEAKKEEHALRLQERKDREEEERRKVEEAEKAHLEKVRQQEEARQASRRVLRPPKHSIIPSLTHEWDMKVTQTLSAGENTELAKSPEGSGLKRRDFRTVVPPTEWLNDEIVNSGLIHVANYINKQAGINNTKTQTAKCMVFNSFFGAKLAKNGAEGSARQMKRSGVRKDNFLDIETILVPICRDNHWTLVVVRPQKRTITHMDSLKRNGAGSPDITSNTLKWIRDILQDSFVSDEWDIVNHISPAQVNGWDCGVHAVTNGMCLALGVDPTHYKSDELPLQRRRIAAVILNGGFTGDFELAL</sequence>
<feature type="compositionally biased region" description="Basic and acidic residues" evidence="5">
    <location>
        <begin position="580"/>
        <end position="616"/>
    </location>
</feature>
<accession>R8BY21</accession>
<dbReference type="eggNOG" id="KOG0778">
    <property type="taxonomic scope" value="Eukaryota"/>
</dbReference>
<dbReference type="GO" id="GO:0019783">
    <property type="term" value="F:ubiquitin-like protein peptidase activity"/>
    <property type="evidence" value="ECO:0007669"/>
    <property type="project" value="UniProtKB-ARBA"/>
</dbReference>
<feature type="region of interest" description="Disordered" evidence="5">
    <location>
        <begin position="483"/>
        <end position="533"/>
    </location>
</feature>
<dbReference type="PANTHER" id="PTHR46915">
    <property type="entry name" value="UBIQUITIN-LIKE PROTEASE 4-RELATED"/>
    <property type="match status" value="1"/>
</dbReference>
<evidence type="ECO:0000256" key="5">
    <source>
        <dbReference type="SAM" id="MobiDB-lite"/>
    </source>
</evidence>
<keyword evidence="4" id="KW-0788">Thiol protease</keyword>
<gene>
    <name evidence="7" type="ORF">UCRPA7_156</name>
</gene>
<dbReference type="PROSITE" id="PS50600">
    <property type="entry name" value="ULP_PROTEASE"/>
    <property type="match status" value="1"/>
</dbReference>
<dbReference type="PANTHER" id="PTHR46915:SF2">
    <property type="entry name" value="UBIQUITIN-LIKE PROTEASE 4"/>
    <property type="match status" value="1"/>
</dbReference>
<keyword evidence="2 7" id="KW-0645">Protease</keyword>
<evidence type="ECO:0000256" key="1">
    <source>
        <dbReference type="ARBA" id="ARBA00005234"/>
    </source>
</evidence>
<dbReference type="InterPro" id="IPR003653">
    <property type="entry name" value="Peptidase_C48_C"/>
</dbReference>
<dbReference type="EMBL" id="KB932781">
    <property type="protein sequence ID" value="EOO04296.1"/>
    <property type="molecule type" value="Genomic_DNA"/>
</dbReference>
<evidence type="ECO:0000256" key="2">
    <source>
        <dbReference type="ARBA" id="ARBA00022670"/>
    </source>
</evidence>
<evidence type="ECO:0000313" key="7">
    <source>
        <dbReference type="EMBL" id="EOO04296.1"/>
    </source>
</evidence>